<evidence type="ECO:0000313" key="2">
    <source>
        <dbReference type="EMBL" id="PCG13524.1"/>
    </source>
</evidence>
<name>A0A2A4I677_9SPHN</name>
<evidence type="ECO:0000256" key="1">
    <source>
        <dbReference type="SAM" id="SignalP"/>
    </source>
</evidence>
<gene>
    <name evidence="2" type="ORF">COA07_13460</name>
</gene>
<evidence type="ECO:0000313" key="3">
    <source>
        <dbReference type="Proteomes" id="UP000218323"/>
    </source>
</evidence>
<feature type="signal peptide" evidence="1">
    <location>
        <begin position="1"/>
        <end position="20"/>
    </location>
</feature>
<protein>
    <submittedName>
        <fullName evidence="2">Uncharacterized protein</fullName>
    </submittedName>
</protein>
<reference evidence="2 3" key="1">
    <citation type="submission" date="2017-09" db="EMBL/GenBank/DDBJ databases">
        <title>Sphingomonas adhaesiva DSM 7418, whole genome shotgun sequence.</title>
        <authorList>
            <person name="Feng G."/>
            <person name="Zhu H."/>
        </authorList>
    </citation>
    <scope>NUCLEOTIDE SEQUENCE [LARGE SCALE GENOMIC DNA]</scope>
    <source>
        <strain evidence="2 3">DSM 7418</strain>
    </source>
</reference>
<dbReference type="Proteomes" id="UP000218323">
    <property type="component" value="Unassembled WGS sequence"/>
</dbReference>
<organism evidence="2 3">
    <name type="scientific">Sphingomonas adhaesiva</name>
    <dbReference type="NCBI Taxonomy" id="28212"/>
    <lineage>
        <taxon>Bacteria</taxon>
        <taxon>Pseudomonadati</taxon>
        <taxon>Pseudomonadota</taxon>
        <taxon>Alphaproteobacteria</taxon>
        <taxon>Sphingomonadales</taxon>
        <taxon>Sphingomonadaceae</taxon>
        <taxon>Sphingomonas</taxon>
    </lineage>
</organism>
<sequence>MAGVAIIAGALAVAAGHAPAANGAPVLRDFTWHPLLGAPRKSALGVRGPRTGRTVALLQIGLPGATPRQLTMFRVDCAADRVDAIEAFAVDAALARATAAVPALGVRPQADALAAGRSLSLADLAAAPAGALVRMACDDAGITTLRTAPLSALNDDATYIDDEQDRK</sequence>
<proteinExistence type="predicted"/>
<dbReference type="RefSeq" id="WP_096641214.1">
    <property type="nucleotide sequence ID" value="NZ_JBHIWA010000092.1"/>
</dbReference>
<feature type="chain" id="PRO_5013014621" evidence="1">
    <location>
        <begin position="21"/>
        <end position="167"/>
    </location>
</feature>
<comment type="caution">
    <text evidence="2">The sequence shown here is derived from an EMBL/GenBank/DDBJ whole genome shotgun (WGS) entry which is preliminary data.</text>
</comment>
<dbReference type="EMBL" id="NWVC01000007">
    <property type="protein sequence ID" value="PCG13524.1"/>
    <property type="molecule type" value="Genomic_DNA"/>
</dbReference>
<dbReference type="AlphaFoldDB" id="A0A2A4I677"/>
<accession>A0A2A4I677</accession>
<keyword evidence="3" id="KW-1185">Reference proteome</keyword>
<keyword evidence="1" id="KW-0732">Signal</keyword>